<dbReference type="OrthoDB" id="1100007at2"/>
<keyword evidence="2" id="KW-1185">Reference proteome</keyword>
<dbReference type="RefSeq" id="WP_143031864.1">
    <property type="nucleotide sequence ID" value="NZ_FNRD01000010.1"/>
</dbReference>
<proteinExistence type="predicted"/>
<dbReference type="AlphaFoldDB" id="A0A1H4ETZ9"/>
<sequence>MSKIPFLGEGCYLWEENINAAIRWGKKHYTNKYRIVEYVDVTINVDDLLDLTNRRDIGYFKELQKTYIDKRPASAKWTIGIWIEFFKKVKALNELKFPFNYIKADEHLPEREKDEYERGKAYFADGLPYYTYLEPLYMLCIIDKKQLSFKEKRLL</sequence>
<dbReference type="EMBL" id="FNRD01000010">
    <property type="protein sequence ID" value="SEA87702.1"/>
    <property type="molecule type" value="Genomic_DNA"/>
</dbReference>
<protein>
    <submittedName>
        <fullName evidence="1">Uncharacterized protein</fullName>
    </submittedName>
</protein>
<organism evidence="1 2">
    <name type="scientific">Flavobacterium gillisiae</name>
    <dbReference type="NCBI Taxonomy" id="150146"/>
    <lineage>
        <taxon>Bacteria</taxon>
        <taxon>Pseudomonadati</taxon>
        <taxon>Bacteroidota</taxon>
        <taxon>Flavobacteriia</taxon>
        <taxon>Flavobacteriales</taxon>
        <taxon>Flavobacteriaceae</taxon>
        <taxon>Flavobacterium</taxon>
    </lineage>
</organism>
<name>A0A1H4ETZ9_9FLAO</name>
<reference evidence="2" key="1">
    <citation type="submission" date="2016-10" db="EMBL/GenBank/DDBJ databases">
        <authorList>
            <person name="Varghese N."/>
            <person name="Submissions S."/>
        </authorList>
    </citation>
    <scope>NUCLEOTIDE SEQUENCE [LARGE SCALE GENOMIC DNA]</scope>
    <source>
        <strain evidence="2">DSM 22376</strain>
    </source>
</reference>
<dbReference type="Proteomes" id="UP000198951">
    <property type="component" value="Unassembled WGS sequence"/>
</dbReference>
<gene>
    <name evidence="1" type="ORF">SAMN05443667_110152</name>
</gene>
<accession>A0A1H4ETZ9</accession>
<dbReference type="STRING" id="150146.SAMN05443667_110152"/>
<evidence type="ECO:0000313" key="2">
    <source>
        <dbReference type="Proteomes" id="UP000198951"/>
    </source>
</evidence>
<evidence type="ECO:0000313" key="1">
    <source>
        <dbReference type="EMBL" id="SEA87702.1"/>
    </source>
</evidence>